<dbReference type="OrthoDB" id="272662at2759"/>
<dbReference type="AlphaFoldDB" id="A0A640KLM3"/>
<comment type="caution">
    <text evidence="1">The sequence shown here is derived from an EMBL/GenBank/DDBJ whole genome shotgun (WGS) entry which is preliminary data.</text>
</comment>
<organism evidence="1 2">
    <name type="scientific">Leishmania tarentolae</name>
    <name type="common">Sauroleishmania tarentolae</name>
    <dbReference type="NCBI Taxonomy" id="5689"/>
    <lineage>
        <taxon>Eukaryota</taxon>
        <taxon>Discoba</taxon>
        <taxon>Euglenozoa</taxon>
        <taxon>Kinetoplastea</taxon>
        <taxon>Metakinetoplastina</taxon>
        <taxon>Trypanosomatida</taxon>
        <taxon>Trypanosomatidae</taxon>
        <taxon>Leishmaniinae</taxon>
        <taxon>Leishmania</taxon>
        <taxon>lizard Leishmania</taxon>
    </lineage>
</organism>
<gene>
    <name evidence="1" type="ORF">LtaPh_2823300</name>
</gene>
<protein>
    <submittedName>
        <fullName evidence="1">Glycosomal membrane protein-like protein</fullName>
    </submittedName>
</protein>
<accession>A0A640KLM3</accession>
<dbReference type="Proteomes" id="UP000419144">
    <property type="component" value="Unassembled WGS sequence"/>
</dbReference>
<reference evidence="1" key="1">
    <citation type="submission" date="2019-11" db="EMBL/GenBank/DDBJ databases">
        <title>Leishmania tarentolae CDS.</title>
        <authorList>
            <person name="Goto Y."/>
            <person name="Yamagishi J."/>
        </authorList>
    </citation>
    <scope>NUCLEOTIDE SEQUENCE [LARGE SCALE GENOMIC DNA]</scope>
    <source>
        <strain evidence="1">Parrot Tar II</strain>
    </source>
</reference>
<proteinExistence type="predicted"/>
<dbReference type="VEuPathDB" id="TriTrypDB:LtaPh_2823300"/>
<keyword evidence="2" id="KW-1185">Reference proteome</keyword>
<name>A0A640KLM3_LEITA</name>
<dbReference type="EMBL" id="BLBS01000039">
    <property type="protein sequence ID" value="GET90151.1"/>
    <property type="molecule type" value="Genomic_DNA"/>
</dbReference>
<sequence length="221" mass="24456">MPSVALDMSRMMERTDSVDKVIKIMAGAFTFLSTTNSLQRERYALSARHLTEMRSVLRLSRLFGLTLKLQSLMEVFMAQGFAWTERKKFLEFFKTVCDVLYVVGDHALLIAREGLLGKDIYAAHLQNCTFTMQLFGHVSGAVFYVLELLDAARKRNYDPPAALRACKLAAVSATREAIDTAVTLSICNYSSSACLLSTRASGALRCLSGILSLYVNSQANA</sequence>
<evidence type="ECO:0000313" key="2">
    <source>
        <dbReference type="Proteomes" id="UP000419144"/>
    </source>
</evidence>
<evidence type="ECO:0000313" key="1">
    <source>
        <dbReference type="EMBL" id="GET90151.1"/>
    </source>
</evidence>